<dbReference type="OrthoDB" id="6620088at2759"/>
<dbReference type="InterPro" id="IPR045249">
    <property type="entry name" value="HARBI1-like"/>
</dbReference>
<evidence type="ECO:0000256" key="6">
    <source>
        <dbReference type="ARBA" id="ARBA00022801"/>
    </source>
</evidence>
<evidence type="ECO:0000256" key="1">
    <source>
        <dbReference type="ARBA" id="ARBA00001968"/>
    </source>
</evidence>
<dbReference type="PANTHER" id="PTHR22930">
    <property type="match status" value="1"/>
</dbReference>
<dbReference type="Pfam" id="PF13359">
    <property type="entry name" value="DDE_Tnp_4"/>
    <property type="match status" value="1"/>
</dbReference>
<keyword evidence="7" id="KW-0539">Nucleus</keyword>
<evidence type="ECO:0000256" key="7">
    <source>
        <dbReference type="ARBA" id="ARBA00023242"/>
    </source>
</evidence>
<organism evidence="9">
    <name type="scientific">Melanaphis sacchari</name>
    <dbReference type="NCBI Taxonomy" id="742174"/>
    <lineage>
        <taxon>Eukaryota</taxon>
        <taxon>Metazoa</taxon>
        <taxon>Ecdysozoa</taxon>
        <taxon>Arthropoda</taxon>
        <taxon>Hexapoda</taxon>
        <taxon>Insecta</taxon>
        <taxon>Pterygota</taxon>
        <taxon>Neoptera</taxon>
        <taxon>Paraneoptera</taxon>
        <taxon>Hemiptera</taxon>
        <taxon>Sternorrhyncha</taxon>
        <taxon>Aphidomorpha</taxon>
        <taxon>Aphidoidea</taxon>
        <taxon>Aphididae</taxon>
        <taxon>Aphidini</taxon>
        <taxon>Melanaphis</taxon>
    </lineage>
</organism>
<comment type="cofactor">
    <cofactor evidence="1">
        <name>a divalent metal cation</name>
        <dbReference type="ChEBI" id="CHEBI:60240"/>
    </cofactor>
</comment>
<dbReference type="GO" id="GO:0004518">
    <property type="term" value="F:nuclease activity"/>
    <property type="evidence" value="ECO:0007669"/>
    <property type="project" value="UniProtKB-KW"/>
</dbReference>
<dbReference type="EMBL" id="GFXV01000878">
    <property type="protein sequence ID" value="MBW12683.1"/>
    <property type="molecule type" value="Transcribed_RNA"/>
</dbReference>
<comment type="subcellular location">
    <subcellularLocation>
        <location evidence="2">Nucleus</location>
    </subcellularLocation>
</comment>
<keyword evidence="4" id="KW-0540">Nuclease</keyword>
<gene>
    <name evidence="9" type="primary">harbi1_2</name>
</gene>
<comment type="similarity">
    <text evidence="3">Belongs to the HARBI1 family.</text>
</comment>
<dbReference type="GO" id="GO:0016787">
    <property type="term" value="F:hydrolase activity"/>
    <property type="evidence" value="ECO:0007669"/>
    <property type="project" value="UniProtKB-KW"/>
</dbReference>
<evidence type="ECO:0000259" key="8">
    <source>
        <dbReference type="Pfam" id="PF13359"/>
    </source>
</evidence>
<reference evidence="9" key="1">
    <citation type="submission" date="2017-10" db="EMBL/GenBank/DDBJ databases">
        <title>Transcriptome Assembly of Sugarcane Aphid Adults.</title>
        <authorList>
            <person name="Scully E.D."/>
            <person name="Palmer N.A."/>
            <person name="Geib S.M."/>
            <person name="Sarath G."/>
            <person name="Sattler S.E."/>
        </authorList>
    </citation>
    <scope>NUCLEOTIDE SEQUENCE</scope>
    <source>
        <tissue evidence="9">Whole body</tissue>
    </source>
</reference>
<dbReference type="PANTHER" id="PTHR22930:SF269">
    <property type="entry name" value="NUCLEASE HARBI1-LIKE PROTEIN"/>
    <property type="match status" value="1"/>
</dbReference>
<keyword evidence="5" id="KW-0479">Metal-binding</keyword>
<proteinExistence type="inferred from homology"/>
<evidence type="ECO:0000256" key="2">
    <source>
        <dbReference type="ARBA" id="ARBA00004123"/>
    </source>
</evidence>
<evidence type="ECO:0000256" key="5">
    <source>
        <dbReference type="ARBA" id="ARBA00022723"/>
    </source>
</evidence>
<feature type="domain" description="DDE Tnp4" evidence="8">
    <location>
        <begin position="2"/>
        <end position="149"/>
    </location>
</feature>
<keyword evidence="6" id="KW-0378">Hydrolase</keyword>
<accession>A0A2H8TF09</accession>
<dbReference type="AlphaFoldDB" id="A0A2H8TF09"/>
<protein>
    <submittedName>
        <fullName evidence="9">Putative nuclease HARBI1</fullName>
    </submittedName>
</protein>
<evidence type="ECO:0000313" key="9">
    <source>
        <dbReference type="EMBL" id="MBW12683.1"/>
    </source>
</evidence>
<evidence type="ECO:0000256" key="3">
    <source>
        <dbReference type="ARBA" id="ARBA00006958"/>
    </source>
</evidence>
<name>A0A2H8TF09_9HEMI</name>
<sequence length="200" mass="22671">MIQCPPNTGSNYYNYKGSFSIVLLALVDHNYNFECIDIGNYGSNADAGIFEKSNLKKALEENVLKLLDGAVMLGDEAFPLKTYLMKPYARRNILSRKEKIYNYRHCRARRIVKNSFGILAFRFRVFRKPILLASETVVKLVKAACSLHNWIRKTGLSQHSISVDIEDLELGRLIPGSWRNEEGSSGFRGLGPPTQRNPLT</sequence>
<evidence type="ECO:0000256" key="4">
    <source>
        <dbReference type="ARBA" id="ARBA00022722"/>
    </source>
</evidence>
<dbReference type="GO" id="GO:0046872">
    <property type="term" value="F:metal ion binding"/>
    <property type="evidence" value="ECO:0007669"/>
    <property type="project" value="UniProtKB-KW"/>
</dbReference>
<dbReference type="GO" id="GO:0005634">
    <property type="term" value="C:nucleus"/>
    <property type="evidence" value="ECO:0007669"/>
    <property type="project" value="UniProtKB-SubCell"/>
</dbReference>
<dbReference type="InterPro" id="IPR027806">
    <property type="entry name" value="HARBI1_dom"/>
</dbReference>